<organism evidence="2 3">
    <name type="scientific">Candidatus Vogelbacteria bacterium CG10_big_fil_rev_8_21_14_0_10_45_14</name>
    <dbReference type="NCBI Taxonomy" id="1975042"/>
    <lineage>
        <taxon>Bacteria</taxon>
        <taxon>Candidatus Vogeliibacteriota</taxon>
    </lineage>
</organism>
<keyword evidence="1" id="KW-1133">Transmembrane helix</keyword>
<name>A0A2H0RJS6_9BACT</name>
<dbReference type="Proteomes" id="UP000230833">
    <property type="component" value="Unassembled WGS sequence"/>
</dbReference>
<comment type="caution">
    <text evidence="2">The sequence shown here is derived from an EMBL/GenBank/DDBJ whole genome shotgun (WGS) entry which is preliminary data.</text>
</comment>
<evidence type="ECO:0000313" key="2">
    <source>
        <dbReference type="EMBL" id="PIR46717.1"/>
    </source>
</evidence>
<gene>
    <name evidence="2" type="ORF">COV07_02515</name>
</gene>
<reference evidence="2 3" key="1">
    <citation type="submission" date="2017-09" db="EMBL/GenBank/DDBJ databases">
        <title>Depth-based differentiation of microbial function through sediment-hosted aquifers and enrichment of novel symbionts in the deep terrestrial subsurface.</title>
        <authorList>
            <person name="Probst A.J."/>
            <person name="Ladd B."/>
            <person name="Jarett J.K."/>
            <person name="Geller-Mcgrath D.E."/>
            <person name="Sieber C.M."/>
            <person name="Emerson J.B."/>
            <person name="Anantharaman K."/>
            <person name="Thomas B.C."/>
            <person name="Malmstrom R."/>
            <person name="Stieglmeier M."/>
            <person name="Klingl A."/>
            <person name="Woyke T."/>
            <person name="Ryan C.M."/>
            <person name="Banfield J.F."/>
        </authorList>
    </citation>
    <scope>NUCLEOTIDE SEQUENCE [LARGE SCALE GENOMIC DNA]</scope>
    <source>
        <strain evidence="2">CG10_big_fil_rev_8_21_14_0_10_45_14</strain>
    </source>
</reference>
<keyword evidence="1" id="KW-0812">Transmembrane</keyword>
<feature type="transmembrane region" description="Helical" evidence="1">
    <location>
        <begin position="121"/>
        <end position="145"/>
    </location>
</feature>
<proteinExistence type="predicted"/>
<keyword evidence="1" id="KW-0472">Membrane</keyword>
<dbReference type="EMBL" id="PCYL01000029">
    <property type="protein sequence ID" value="PIR46717.1"/>
    <property type="molecule type" value="Genomic_DNA"/>
</dbReference>
<evidence type="ECO:0000313" key="3">
    <source>
        <dbReference type="Proteomes" id="UP000230833"/>
    </source>
</evidence>
<dbReference type="AlphaFoldDB" id="A0A2H0RJS6"/>
<accession>A0A2H0RJS6</accession>
<sequence>MAIVGALVKEGWTRVDVDEAFAILDTSPPPPKGGAHIKPEFMNERADEDEDGVTIIEQKISQHPEGLRVMPRSPGDLNNSSTQKDSLVNIVNNEEEASLLVAKRDKDSKIQRRVNPLLRGFLNATLIITVLAILAFVVAVSLGYIPIAPILNFFL</sequence>
<protein>
    <submittedName>
        <fullName evidence="2">Uncharacterized protein</fullName>
    </submittedName>
</protein>
<evidence type="ECO:0000256" key="1">
    <source>
        <dbReference type="SAM" id="Phobius"/>
    </source>
</evidence>